<comment type="similarity">
    <text evidence="2">Belongs to the acyl-CoA dehydrogenase family.</text>
</comment>
<comment type="caution">
    <text evidence="7">The sequence shown here is derived from an EMBL/GenBank/DDBJ whole genome shotgun (WGS) entry which is preliminary data.</text>
</comment>
<organism evidence="7 8">
    <name type="scientific">Sphingobium naphthae</name>
    <dbReference type="NCBI Taxonomy" id="1886786"/>
    <lineage>
        <taxon>Bacteria</taxon>
        <taxon>Pseudomonadati</taxon>
        <taxon>Pseudomonadota</taxon>
        <taxon>Alphaproteobacteria</taxon>
        <taxon>Sphingomonadales</taxon>
        <taxon>Sphingomonadaceae</taxon>
        <taxon>Sphingobium</taxon>
    </lineage>
</organism>
<evidence type="ECO:0000259" key="6">
    <source>
        <dbReference type="Pfam" id="PF00441"/>
    </source>
</evidence>
<accession>A0ABU4A110</accession>
<dbReference type="InterPro" id="IPR036250">
    <property type="entry name" value="AcylCo_DH-like_C"/>
</dbReference>
<protein>
    <submittedName>
        <fullName evidence="7">Acyl-CoA/acyl-ACP dehydrogenase</fullName>
    </submittedName>
</protein>
<evidence type="ECO:0000256" key="5">
    <source>
        <dbReference type="ARBA" id="ARBA00023002"/>
    </source>
</evidence>
<keyword evidence="5" id="KW-0560">Oxidoreductase</keyword>
<dbReference type="RefSeq" id="WP_228164652.1">
    <property type="nucleotide sequence ID" value="NZ_JAPTHD010000011.1"/>
</dbReference>
<feature type="domain" description="Acyl-CoA dehydrogenase/oxidase C-terminal" evidence="6">
    <location>
        <begin position="194"/>
        <end position="304"/>
    </location>
</feature>
<dbReference type="EMBL" id="JAPTHD010000011">
    <property type="protein sequence ID" value="MDV5825465.1"/>
    <property type="molecule type" value="Genomic_DNA"/>
</dbReference>
<dbReference type="InterPro" id="IPR009075">
    <property type="entry name" value="AcylCo_DH/oxidase_C"/>
</dbReference>
<evidence type="ECO:0000256" key="3">
    <source>
        <dbReference type="ARBA" id="ARBA00022630"/>
    </source>
</evidence>
<dbReference type="PANTHER" id="PTHR43884:SF20">
    <property type="entry name" value="ACYL-COA DEHYDROGENASE FADE28"/>
    <property type="match status" value="1"/>
</dbReference>
<keyword evidence="3" id="KW-0285">Flavoprotein</keyword>
<evidence type="ECO:0000313" key="7">
    <source>
        <dbReference type="EMBL" id="MDV5825465.1"/>
    </source>
</evidence>
<keyword evidence="4" id="KW-0274">FAD</keyword>
<dbReference type="InterPro" id="IPR037069">
    <property type="entry name" value="AcylCoA_DH/ox_N_sf"/>
</dbReference>
<evidence type="ECO:0000256" key="2">
    <source>
        <dbReference type="ARBA" id="ARBA00009347"/>
    </source>
</evidence>
<comment type="cofactor">
    <cofactor evidence="1">
        <name>FAD</name>
        <dbReference type="ChEBI" id="CHEBI:57692"/>
    </cofactor>
</comment>
<dbReference type="InterPro" id="IPR009100">
    <property type="entry name" value="AcylCoA_DH/oxidase_NM_dom_sf"/>
</dbReference>
<name>A0ABU4A110_9SPHN</name>
<dbReference type="Gene3D" id="1.10.540.10">
    <property type="entry name" value="Acyl-CoA dehydrogenase/oxidase, N-terminal domain"/>
    <property type="match status" value="1"/>
</dbReference>
<dbReference type="Pfam" id="PF00441">
    <property type="entry name" value="Acyl-CoA_dh_1"/>
    <property type="match status" value="1"/>
</dbReference>
<proteinExistence type="inferred from homology"/>
<keyword evidence="8" id="KW-1185">Reference proteome</keyword>
<evidence type="ECO:0000256" key="1">
    <source>
        <dbReference type="ARBA" id="ARBA00001974"/>
    </source>
</evidence>
<evidence type="ECO:0000256" key="4">
    <source>
        <dbReference type="ARBA" id="ARBA00022827"/>
    </source>
</evidence>
<gene>
    <name evidence="7" type="ORF">O0R41_17820</name>
</gene>
<dbReference type="SUPFAM" id="SSF56645">
    <property type="entry name" value="Acyl-CoA dehydrogenase NM domain-like"/>
    <property type="match status" value="1"/>
</dbReference>
<dbReference type="Proteomes" id="UP001185984">
    <property type="component" value="Unassembled WGS sequence"/>
</dbReference>
<dbReference type="SUPFAM" id="SSF47203">
    <property type="entry name" value="Acyl-CoA dehydrogenase C-terminal domain-like"/>
    <property type="match status" value="1"/>
</dbReference>
<dbReference type="PANTHER" id="PTHR43884">
    <property type="entry name" value="ACYL-COA DEHYDROGENASE"/>
    <property type="match status" value="1"/>
</dbReference>
<sequence>MRELFEETIERVLSDLVTPELIAEAERGAWPDLLWQAIIDTGLGPAAAPEALGGVGGSWHDSFALIRAAGRHAAPLPLAETIAVNWLLGLAGLDAAQGAASLGTGTGTLSNGHYSGSVADVPWGGSVDDVLVVASGSAPELVLLPRANAQVSQAWNVAREPRDLLIFSDAAPVARAPLPAGSSSEIIAQTGAMIRAAQIAGGLARLLHVATDYANQRVQFGRPIGKFQAIQHQLALLAEQTALASAAAEMAFALSAAGPAPFAIAGAKSVASEAAGQGAAIAHAVLGAIGFTYEHSLHFTTRRLWSWRAEFGSQTYWAQSLGQAMCGAGGTGFWPALTGAMAIDAQETT</sequence>
<reference evidence="8" key="1">
    <citation type="journal article" date="2022" name="J Environ Chem Eng">
        <title>Biodegradation of petroleum oil using a constructed nonpathogenic and heavy metal-tolerant bacterial consortium isolated from marine sponges.</title>
        <authorList>
            <person name="Dechsakulwatana C."/>
            <person name="Rungsihiranrut A."/>
            <person name="Muangchinda C."/>
            <person name="Ningthoujam R."/>
            <person name="Klankeo P."/>
            <person name="Pinyakong O."/>
        </authorList>
    </citation>
    <scope>NUCLEOTIDE SEQUENCE [LARGE SCALE GENOMIC DNA]</scope>
    <source>
        <strain evidence="8">MO2-4</strain>
    </source>
</reference>
<evidence type="ECO:0000313" key="8">
    <source>
        <dbReference type="Proteomes" id="UP001185984"/>
    </source>
</evidence>
<dbReference type="Gene3D" id="1.20.140.10">
    <property type="entry name" value="Butyryl-CoA Dehydrogenase, subunit A, domain 3"/>
    <property type="match status" value="1"/>
</dbReference>